<accession>A0A1G6XAE6</accession>
<organism evidence="1 2">
    <name type="scientific">Pricia antarctica</name>
    <dbReference type="NCBI Taxonomy" id="641691"/>
    <lineage>
        <taxon>Bacteria</taxon>
        <taxon>Pseudomonadati</taxon>
        <taxon>Bacteroidota</taxon>
        <taxon>Flavobacteriia</taxon>
        <taxon>Flavobacteriales</taxon>
        <taxon>Flavobacteriaceae</taxon>
        <taxon>Pricia</taxon>
    </lineage>
</organism>
<dbReference type="AlphaFoldDB" id="A0A1G6XAE6"/>
<reference evidence="1 2" key="1">
    <citation type="submission" date="2016-10" db="EMBL/GenBank/DDBJ databases">
        <authorList>
            <person name="de Groot N.N."/>
        </authorList>
    </citation>
    <scope>NUCLEOTIDE SEQUENCE [LARGE SCALE GENOMIC DNA]</scope>
    <source>
        <strain evidence="1 2">DSM 23421</strain>
    </source>
</reference>
<evidence type="ECO:0000313" key="2">
    <source>
        <dbReference type="Proteomes" id="UP000199109"/>
    </source>
</evidence>
<dbReference type="Proteomes" id="UP000199109">
    <property type="component" value="Unassembled WGS sequence"/>
</dbReference>
<keyword evidence="2" id="KW-1185">Reference proteome</keyword>
<protein>
    <submittedName>
        <fullName evidence="1">Uncharacterized protein</fullName>
    </submittedName>
</protein>
<name>A0A1G6XAE6_9FLAO</name>
<gene>
    <name evidence="1" type="ORF">SAMN05421636_101592</name>
</gene>
<evidence type="ECO:0000313" key="1">
    <source>
        <dbReference type="EMBL" id="SDD75078.1"/>
    </source>
</evidence>
<sequence length="62" mass="7301">MELKTGGYETKLIARPKLYIANDIHKRTWKVHCNADFFSGKSFNMLLEQLLNYLTQHFPVTK</sequence>
<proteinExistence type="predicted"/>
<dbReference type="EMBL" id="FNAO01000001">
    <property type="protein sequence ID" value="SDD75078.1"/>
    <property type="molecule type" value="Genomic_DNA"/>
</dbReference>